<gene>
    <name evidence="2" type="ORF">SCF082_LOCUS26006</name>
</gene>
<protein>
    <submittedName>
        <fullName evidence="2">Kinesin-like protein KIF6</fullName>
    </submittedName>
</protein>
<accession>A0ABP0M3U8</accession>
<feature type="coiled-coil region" evidence="1">
    <location>
        <begin position="229"/>
        <end position="256"/>
    </location>
</feature>
<reference evidence="2 3" key="1">
    <citation type="submission" date="2024-02" db="EMBL/GenBank/DDBJ databases">
        <authorList>
            <person name="Chen Y."/>
            <person name="Shah S."/>
            <person name="Dougan E. K."/>
            <person name="Thang M."/>
            <person name="Chan C."/>
        </authorList>
    </citation>
    <scope>NUCLEOTIDE SEQUENCE [LARGE SCALE GENOMIC DNA]</scope>
</reference>
<evidence type="ECO:0000313" key="2">
    <source>
        <dbReference type="EMBL" id="CAK9046150.1"/>
    </source>
</evidence>
<name>A0ABP0M3U8_9DINO</name>
<evidence type="ECO:0000313" key="3">
    <source>
        <dbReference type="Proteomes" id="UP001642464"/>
    </source>
</evidence>
<dbReference type="EMBL" id="CAXAMM010019646">
    <property type="protein sequence ID" value="CAK9046150.1"/>
    <property type="molecule type" value="Genomic_DNA"/>
</dbReference>
<dbReference type="Proteomes" id="UP001642464">
    <property type="component" value="Unassembled WGS sequence"/>
</dbReference>
<proteinExistence type="predicted"/>
<comment type="caution">
    <text evidence="2">The sequence shown here is derived from an EMBL/GenBank/DDBJ whole genome shotgun (WGS) entry which is preliminary data.</text>
</comment>
<keyword evidence="3" id="KW-1185">Reference proteome</keyword>
<organism evidence="2 3">
    <name type="scientific">Durusdinium trenchii</name>
    <dbReference type="NCBI Taxonomy" id="1381693"/>
    <lineage>
        <taxon>Eukaryota</taxon>
        <taxon>Sar</taxon>
        <taxon>Alveolata</taxon>
        <taxon>Dinophyceae</taxon>
        <taxon>Suessiales</taxon>
        <taxon>Symbiodiniaceae</taxon>
        <taxon>Durusdinium</taxon>
    </lineage>
</organism>
<sequence length="289" mass="31913">MWASFRNKRSDKIPWRVAMANADLITAVADVLQLPAERFFGSVTVQHLVDPSHRPEAAEAVLGGLAWRVQRWHVDSWASAVHLSLSLKGTVHALPLQPGDVYLTNAALLPHEENVDAVALQIRIALSSEADKFSGKCLKREANPPMLRLSVDATQEKSATGGRAFSGGVPECNMVMTPDVLQQCRTLVQQYLAKGMSSDEPFFCGSIDRLRACFRILRDMCLEKEGSASAEDEGRVAALEAEIKTMKLEVAQRDQEIAVMVKMLTKQSEPQSGRLPQGVWKHVRKQIVS</sequence>
<evidence type="ECO:0000256" key="1">
    <source>
        <dbReference type="SAM" id="Coils"/>
    </source>
</evidence>
<keyword evidence="1" id="KW-0175">Coiled coil</keyword>